<feature type="active site" description="Nucleophile" evidence="8 9">
    <location>
        <position position="51"/>
    </location>
</feature>
<evidence type="ECO:0000256" key="7">
    <source>
        <dbReference type="ARBA" id="ARBA00047464"/>
    </source>
</evidence>
<dbReference type="InterPro" id="IPR015895">
    <property type="entry name" value="4pyrrol_synth_GluRdtase_N"/>
</dbReference>
<organism evidence="18 19">
    <name type="scientific">Halalkalicoccus tibetensis</name>
    <dbReference type="NCBI Taxonomy" id="175632"/>
    <lineage>
        <taxon>Archaea</taxon>
        <taxon>Methanobacteriati</taxon>
        <taxon>Methanobacteriota</taxon>
        <taxon>Stenosarchaea group</taxon>
        <taxon>Halobacteria</taxon>
        <taxon>Halobacteriales</taxon>
        <taxon>Halococcaceae</taxon>
        <taxon>Halalkalicoccus</taxon>
    </lineage>
</organism>
<comment type="catalytic activity">
    <reaction evidence="7 8 13">
        <text>(S)-4-amino-5-oxopentanoate + tRNA(Glu) + NADP(+) = L-glutamyl-tRNA(Glu) + NADPH + H(+)</text>
        <dbReference type="Rhea" id="RHEA:12344"/>
        <dbReference type="Rhea" id="RHEA-COMP:9663"/>
        <dbReference type="Rhea" id="RHEA-COMP:9680"/>
        <dbReference type="ChEBI" id="CHEBI:15378"/>
        <dbReference type="ChEBI" id="CHEBI:57501"/>
        <dbReference type="ChEBI" id="CHEBI:57783"/>
        <dbReference type="ChEBI" id="CHEBI:58349"/>
        <dbReference type="ChEBI" id="CHEBI:78442"/>
        <dbReference type="ChEBI" id="CHEBI:78520"/>
        <dbReference type="EC" id="1.2.1.70"/>
    </reaction>
</comment>
<evidence type="ECO:0000256" key="1">
    <source>
        <dbReference type="ARBA" id="ARBA00005059"/>
    </source>
</evidence>
<evidence type="ECO:0000256" key="4">
    <source>
        <dbReference type="ARBA" id="ARBA00022857"/>
    </source>
</evidence>
<comment type="similarity">
    <text evidence="2 8 13">Belongs to the glutamyl-tRNA reductase family.</text>
</comment>
<reference evidence="18 19" key="1">
    <citation type="journal article" date="2019" name="Int. J. Syst. Evol. Microbiol.">
        <title>The Global Catalogue of Microorganisms (GCM) 10K type strain sequencing project: providing services to taxonomists for standard genome sequencing and annotation.</title>
        <authorList>
            <consortium name="The Broad Institute Genomics Platform"/>
            <consortium name="The Broad Institute Genome Sequencing Center for Infectious Disease"/>
            <person name="Wu L."/>
            <person name="Ma J."/>
        </authorList>
    </citation>
    <scope>NUCLEOTIDE SEQUENCE [LARGE SCALE GENOMIC DNA]</scope>
    <source>
        <strain evidence="18 19">CGMCC 1.3240</strain>
    </source>
</reference>
<dbReference type="NCBIfam" id="TIGR01035">
    <property type="entry name" value="hemA"/>
    <property type="match status" value="1"/>
</dbReference>
<feature type="binding site" evidence="8 10">
    <location>
        <begin position="107"/>
        <end position="109"/>
    </location>
    <ligand>
        <name>substrate</name>
    </ligand>
</feature>
<feature type="binding site" evidence="8 10">
    <location>
        <begin position="50"/>
        <end position="53"/>
    </location>
    <ligand>
        <name>substrate</name>
    </ligand>
</feature>
<comment type="pathway">
    <text evidence="1 8 13">Porphyrin-containing compound metabolism; protoporphyrin-IX biosynthesis; 5-aminolevulinate from L-glutamyl-tRNA(Glu): step 1/2.</text>
</comment>
<dbReference type="FunFam" id="3.30.460.30:FF:000001">
    <property type="entry name" value="Glutamyl-tRNA reductase"/>
    <property type="match status" value="1"/>
</dbReference>
<comment type="caution">
    <text evidence="18">The sequence shown here is derived from an EMBL/GenBank/DDBJ whole genome shotgun (WGS) entry which is preliminary data.</text>
</comment>
<dbReference type="InterPro" id="IPR036453">
    <property type="entry name" value="GluRdtase_dimer_dom_sf"/>
</dbReference>
<feature type="binding site" evidence="8 11">
    <location>
        <begin position="181"/>
        <end position="186"/>
    </location>
    <ligand>
        <name>NADP(+)</name>
        <dbReference type="ChEBI" id="CHEBI:58349"/>
    </ligand>
</feature>
<evidence type="ECO:0000256" key="12">
    <source>
        <dbReference type="PIRSR" id="PIRSR000445-4"/>
    </source>
</evidence>
<dbReference type="EC" id="1.2.1.70" evidence="3 8"/>
<dbReference type="InterPro" id="IPR000343">
    <property type="entry name" value="4pyrrol_synth_GluRdtase"/>
</dbReference>
<gene>
    <name evidence="8 18" type="primary">hemA</name>
    <name evidence="18" type="ORF">ACFQGH_01535</name>
</gene>
<keyword evidence="6 8" id="KW-0627">Porphyrin biosynthesis</keyword>
<feature type="domain" description="Glutamyl-tRNA reductase N-terminal" evidence="17">
    <location>
        <begin position="9"/>
        <end position="149"/>
    </location>
</feature>
<comment type="subunit">
    <text evidence="8">Homodimer.</text>
</comment>
<dbReference type="SUPFAM" id="SSF51735">
    <property type="entry name" value="NAD(P)-binding Rossmann-fold domains"/>
    <property type="match status" value="1"/>
</dbReference>
<feature type="region of interest" description="Disordered" evidence="14">
    <location>
        <begin position="405"/>
        <end position="441"/>
    </location>
</feature>
<evidence type="ECO:0000256" key="6">
    <source>
        <dbReference type="ARBA" id="ARBA00023244"/>
    </source>
</evidence>
<sequence length="441" mass="46883">MSGGVIIGVRITHETASVDRIDDACRLDQRALVEDLLDREGVSEAFALQTCNRAEAYVVTPDPAVGRAALGTWAGDLGEAAVWTGHEESLRHLLRVAAGLESLVLGEDQIIGQVREAYTQARGVGALGGLLEDALLKAIHVGERARTETAINEGVVSLGSAAVSLVAADRDIEDATALVVGAGEMGTLAAQALSRHDLAELVVANRTRSRAEHVASELPIDAEARSLSALERSAADADVVIAATGSDEPVLDASLFVGECTVVDLAKPRDVDPRAGELEGVAVYDLDDLETVTDRTERTRAAAAREVETMIDEELDHLLEQFKRRQADDVISGMYEGAERTKRAEVTTAISKLESQGDLTDEQRETVEAMADALVGQLLSAPTRSLREAAAEDDWETINTAIQLFDPADDEDGEGPMAPRKGIGPEGSEIPPEVAARIEDD</sequence>
<feature type="domain" description="Quinate/shikimate 5-dehydrogenase/glutamyl-tRNA reductase" evidence="16">
    <location>
        <begin position="171"/>
        <end position="292"/>
    </location>
</feature>
<feature type="binding site" evidence="8 10">
    <location>
        <position position="113"/>
    </location>
    <ligand>
        <name>substrate</name>
    </ligand>
</feature>
<dbReference type="PANTHER" id="PTHR43013:SF1">
    <property type="entry name" value="GLUTAMYL-TRNA REDUCTASE"/>
    <property type="match status" value="1"/>
</dbReference>
<name>A0ABD5UYD5_9EURY</name>
<dbReference type="PANTHER" id="PTHR43013">
    <property type="entry name" value="GLUTAMYL-TRNA REDUCTASE"/>
    <property type="match status" value="1"/>
</dbReference>
<keyword evidence="4 8" id="KW-0521">NADP</keyword>
<evidence type="ECO:0000256" key="2">
    <source>
        <dbReference type="ARBA" id="ARBA00005916"/>
    </source>
</evidence>
<evidence type="ECO:0000256" key="11">
    <source>
        <dbReference type="PIRSR" id="PIRSR000445-3"/>
    </source>
</evidence>
<dbReference type="Gene3D" id="3.40.50.720">
    <property type="entry name" value="NAD(P)-binding Rossmann-like Domain"/>
    <property type="match status" value="1"/>
</dbReference>
<dbReference type="RefSeq" id="WP_340602364.1">
    <property type="nucleotide sequence ID" value="NZ_JBBMXV010000001.1"/>
</dbReference>
<dbReference type="AlphaFoldDB" id="A0ABD5UYD5"/>
<evidence type="ECO:0000256" key="8">
    <source>
        <dbReference type="HAMAP-Rule" id="MF_00087"/>
    </source>
</evidence>
<evidence type="ECO:0000313" key="18">
    <source>
        <dbReference type="EMBL" id="MFC6903874.1"/>
    </source>
</evidence>
<dbReference type="Proteomes" id="UP001596312">
    <property type="component" value="Unassembled WGS sequence"/>
</dbReference>
<keyword evidence="19" id="KW-1185">Reference proteome</keyword>
<evidence type="ECO:0000256" key="5">
    <source>
        <dbReference type="ARBA" id="ARBA00023002"/>
    </source>
</evidence>
<dbReference type="HAMAP" id="MF_00087">
    <property type="entry name" value="Glu_tRNA_reductase"/>
    <property type="match status" value="1"/>
</dbReference>
<dbReference type="InterPro" id="IPR036343">
    <property type="entry name" value="GluRdtase_N_sf"/>
</dbReference>
<keyword evidence="5 8" id="KW-0560">Oxidoreductase</keyword>
<dbReference type="InterPro" id="IPR036291">
    <property type="entry name" value="NAD(P)-bd_dom_sf"/>
</dbReference>
<evidence type="ECO:0000259" key="17">
    <source>
        <dbReference type="Pfam" id="PF05201"/>
    </source>
</evidence>
<dbReference type="Pfam" id="PF01488">
    <property type="entry name" value="Shikimate_DH"/>
    <property type="match status" value="1"/>
</dbReference>
<feature type="binding site" evidence="8 10">
    <location>
        <position position="102"/>
    </location>
    <ligand>
        <name>substrate</name>
    </ligand>
</feature>
<feature type="domain" description="Tetrapyrrole biosynthesis glutamyl-tRNA reductase dimerisation" evidence="15">
    <location>
        <begin position="306"/>
        <end position="406"/>
    </location>
</feature>
<protein>
    <recommendedName>
        <fullName evidence="3 8">Glutamyl-tRNA reductase</fullName>
        <shortName evidence="8">GluTR</shortName>
        <ecNumber evidence="3 8">1.2.1.70</ecNumber>
    </recommendedName>
</protein>
<comment type="domain">
    <text evidence="8">Possesses an unusual extended V-shaped dimeric structure with each monomer consisting of three distinct domains arranged along a curved 'spinal' alpha-helix. The N-terminal catalytic domain specifically recognizes the glutamate moiety of the substrate. The second domain is the NADPH-binding domain, and the third C-terminal domain is responsible for dimerization.</text>
</comment>
<comment type="miscellaneous">
    <text evidence="8">During catalysis, the active site Cys acts as a nucleophile attacking the alpha-carbonyl group of tRNA-bound glutamate with the formation of a thioester intermediate between enzyme and glutamate, and the concomitant release of tRNA(Glu). The thioester intermediate is finally reduced by direct hydride transfer from NADPH, to form the product GSA.</text>
</comment>
<proteinExistence type="inferred from homology"/>
<dbReference type="GO" id="GO:0006782">
    <property type="term" value="P:protoporphyrinogen IX biosynthetic process"/>
    <property type="evidence" value="ECO:0007669"/>
    <property type="project" value="UniProtKB-UniRule"/>
</dbReference>
<dbReference type="Gene3D" id="3.30.460.30">
    <property type="entry name" value="Glutamyl-tRNA reductase, N-terminal domain"/>
    <property type="match status" value="1"/>
</dbReference>
<evidence type="ECO:0000256" key="14">
    <source>
        <dbReference type="SAM" id="MobiDB-lite"/>
    </source>
</evidence>
<dbReference type="Pfam" id="PF05201">
    <property type="entry name" value="GlutR_N"/>
    <property type="match status" value="1"/>
</dbReference>
<dbReference type="EMBL" id="JBHSXQ010000001">
    <property type="protein sequence ID" value="MFC6903874.1"/>
    <property type="molecule type" value="Genomic_DNA"/>
</dbReference>
<dbReference type="Pfam" id="PF00745">
    <property type="entry name" value="GlutR_dimer"/>
    <property type="match status" value="1"/>
</dbReference>
<evidence type="ECO:0000256" key="13">
    <source>
        <dbReference type="RuleBase" id="RU000584"/>
    </source>
</evidence>
<dbReference type="PROSITE" id="PS00747">
    <property type="entry name" value="GLUTR"/>
    <property type="match status" value="1"/>
</dbReference>
<dbReference type="CDD" id="cd05213">
    <property type="entry name" value="NAD_bind_Glutamyl_tRNA_reduct"/>
    <property type="match status" value="1"/>
</dbReference>
<evidence type="ECO:0000256" key="3">
    <source>
        <dbReference type="ARBA" id="ARBA00012970"/>
    </source>
</evidence>
<dbReference type="SUPFAM" id="SSF69742">
    <property type="entry name" value="Glutamyl tRNA-reductase catalytic, N-terminal domain"/>
    <property type="match status" value="1"/>
</dbReference>
<dbReference type="InterPro" id="IPR015896">
    <property type="entry name" value="4pyrrol_synth_GluRdtase_dimer"/>
</dbReference>
<dbReference type="InterPro" id="IPR018214">
    <property type="entry name" value="GluRdtase_CS"/>
</dbReference>
<dbReference type="SUPFAM" id="SSF69075">
    <property type="entry name" value="Glutamyl tRNA-reductase dimerization domain"/>
    <property type="match status" value="1"/>
</dbReference>
<evidence type="ECO:0000259" key="15">
    <source>
        <dbReference type="Pfam" id="PF00745"/>
    </source>
</evidence>
<evidence type="ECO:0000256" key="9">
    <source>
        <dbReference type="PIRSR" id="PIRSR000445-1"/>
    </source>
</evidence>
<accession>A0ABD5UYD5</accession>
<evidence type="ECO:0000256" key="10">
    <source>
        <dbReference type="PIRSR" id="PIRSR000445-2"/>
    </source>
</evidence>
<dbReference type="InterPro" id="IPR006151">
    <property type="entry name" value="Shikm_DH/Glu-tRNA_Rdtase"/>
</dbReference>
<dbReference type="GO" id="GO:0008883">
    <property type="term" value="F:glutamyl-tRNA reductase activity"/>
    <property type="evidence" value="ECO:0007669"/>
    <property type="project" value="UniProtKB-UniRule"/>
</dbReference>
<feature type="site" description="Important for activity" evidence="8 12">
    <location>
        <position position="92"/>
    </location>
</feature>
<dbReference type="PIRSF" id="PIRSF000445">
    <property type="entry name" value="4pyrrol_synth_GluRdtase"/>
    <property type="match status" value="1"/>
</dbReference>
<evidence type="ECO:0000313" key="19">
    <source>
        <dbReference type="Proteomes" id="UP001596312"/>
    </source>
</evidence>
<evidence type="ECO:0000259" key="16">
    <source>
        <dbReference type="Pfam" id="PF01488"/>
    </source>
</evidence>
<comment type="function">
    <text evidence="8">Catalyzes the NADPH-dependent reduction of glutamyl-tRNA(Glu) to glutamate 1-semialdehyde (GSA).</text>
</comment>